<accession>A0A1I4BHR8</accession>
<name>A0A1I4BHR8_9HYPH</name>
<sequence length="73" mass="7805">MIAFIDGHREVYGVEPICMVLPIAPVRPASPLDTWKGVQGSQYFALRDTERLAEAGVEPSVGSVGDGYDNALA</sequence>
<evidence type="ECO:0008006" key="3">
    <source>
        <dbReference type="Google" id="ProtNLM"/>
    </source>
</evidence>
<dbReference type="STRING" id="414703.SAMN04488125_103180"/>
<dbReference type="AlphaFoldDB" id="A0A1I4BHR8"/>
<keyword evidence="2" id="KW-1185">Reference proteome</keyword>
<gene>
    <name evidence="1" type="ORF">SAMN04488125_103180</name>
</gene>
<dbReference type="Proteomes" id="UP000198804">
    <property type="component" value="Unassembled WGS sequence"/>
</dbReference>
<proteinExistence type="predicted"/>
<evidence type="ECO:0000313" key="1">
    <source>
        <dbReference type="EMBL" id="SFK67496.1"/>
    </source>
</evidence>
<organism evidence="1 2">
    <name type="scientific">Methylorubrum salsuginis</name>
    <dbReference type="NCBI Taxonomy" id="414703"/>
    <lineage>
        <taxon>Bacteria</taxon>
        <taxon>Pseudomonadati</taxon>
        <taxon>Pseudomonadota</taxon>
        <taxon>Alphaproteobacteria</taxon>
        <taxon>Hyphomicrobiales</taxon>
        <taxon>Methylobacteriaceae</taxon>
        <taxon>Methylorubrum</taxon>
    </lineage>
</organism>
<protein>
    <recommendedName>
        <fullName evidence="3">Transposase</fullName>
    </recommendedName>
</protein>
<dbReference type="EMBL" id="FOSV01000003">
    <property type="protein sequence ID" value="SFK67496.1"/>
    <property type="molecule type" value="Genomic_DNA"/>
</dbReference>
<evidence type="ECO:0000313" key="2">
    <source>
        <dbReference type="Proteomes" id="UP000198804"/>
    </source>
</evidence>
<reference evidence="2" key="1">
    <citation type="submission" date="2016-10" db="EMBL/GenBank/DDBJ databases">
        <authorList>
            <person name="Varghese N."/>
            <person name="Submissions S."/>
        </authorList>
    </citation>
    <scope>NUCLEOTIDE SEQUENCE [LARGE SCALE GENOMIC DNA]</scope>
    <source>
        <strain evidence="2">CGMCC 1.6474</strain>
    </source>
</reference>